<dbReference type="InterPro" id="IPR002110">
    <property type="entry name" value="Ankyrin_rpt"/>
</dbReference>
<feature type="compositionally biased region" description="Polar residues" evidence="4">
    <location>
        <begin position="195"/>
        <end position="205"/>
    </location>
</feature>
<evidence type="ECO:0000313" key="5">
    <source>
        <dbReference type="EMBL" id="CAH1401094.1"/>
    </source>
</evidence>
<feature type="repeat" description="ANK" evidence="3">
    <location>
        <begin position="110"/>
        <end position="142"/>
    </location>
</feature>
<reference evidence="5" key="1">
    <citation type="submission" date="2022-01" db="EMBL/GenBank/DDBJ databases">
        <authorList>
            <person name="King R."/>
        </authorList>
    </citation>
    <scope>NUCLEOTIDE SEQUENCE</scope>
</reference>
<gene>
    <name evidence="5" type="ORF">NEZAVI_LOCUS10188</name>
</gene>
<evidence type="ECO:0000313" key="6">
    <source>
        <dbReference type="Proteomes" id="UP001152798"/>
    </source>
</evidence>
<evidence type="ECO:0000256" key="4">
    <source>
        <dbReference type="SAM" id="MobiDB-lite"/>
    </source>
</evidence>
<dbReference type="PROSITE" id="PS50297">
    <property type="entry name" value="ANK_REP_REGION"/>
    <property type="match status" value="2"/>
</dbReference>
<dbReference type="PROSITE" id="PS50088">
    <property type="entry name" value="ANK_REPEAT"/>
    <property type="match status" value="2"/>
</dbReference>
<dbReference type="Proteomes" id="UP001152798">
    <property type="component" value="Chromosome 5"/>
</dbReference>
<proteinExistence type="predicted"/>
<dbReference type="PANTHER" id="PTHR24171">
    <property type="entry name" value="ANKYRIN REPEAT DOMAIN-CONTAINING PROTEIN 39-RELATED"/>
    <property type="match status" value="1"/>
</dbReference>
<dbReference type="EMBL" id="OV725081">
    <property type="protein sequence ID" value="CAH1401094.1"/>
    <property type="molecule type" value="Genomic_DNA"/>
</dbReference>
<feature type="region of interest" description="Disordered" evidence="4">
    <location>
        <begin position="183"/>
        <end position="205"/>
    </location>
</feature>
<dbReference type="Gene3D" id="1.25.40.20">
    <property type="entry name" value="Ankyrin repeat-containing domain"/>
    <property type="match status" value="3"/>
</dbReference>
<sequence length="205" mass="22453">MKASENGHLDVVKLLIEQAAKGEVGVVTLILECGADLTVKSDVVKLLIDRGAPINDKDKNGWTSLHHVVAKGQVGVVTLILERGSDLTVKSDVVKLLIDRRAPINDKDKNGWTSLHHVVAKGQVGVVTLILESGADLTVRDRDVQQNLQREIKKLTLDEVVLACKSAEMSRLYSQRLTVKDTPEVNSTRGKKILPNNTNKPKSEE</sequence>
<dbReference type="AlphaFoldDB" id="A0A9P0MQC5"/>
<evidence type="ECO:0000256" key="1">
    <source>
        <dbReference type="ARBA" id="ARBA00022737"/>
    </source>
</evidence>
<feature type="repeat" description="ANK" evidence="3">
    <location>
        <begin position="60"/>
        <end position="92"/>
    </location>
</feature>
<name>A0A9P0MQC5_NEZVI</name>
<accession>A0A9P0MQC5</accession>
<dbReference type="Pfam" id="PF12796">
    <property type="entry name" value="Ank_2"/>
    <property type="match status" value="2"/>
</dbReference>
<dbReference type="SMART" id="SM00248">
    <property type="entry name" value="ANK"/>
    <property type="match status" value="3"/>
</dbReference>
<evidence type="ECO:0000256" key="2">
    <source>
        <dbReference type="ARBA" id="ARBA00023043"/>
    </source>
</evidence>
<evidence type="ECO:0000256" key="3">
    <source>
        <dbReference type="PROSITE-ProRule" id="PRU00023"/>
    </source>
</evidence>
<dbReference type="OrthoDB" id="6577888at2759"/>
<organism evidence="5 6">
    <name type="scientific">Nezara viridula</name>
    <name type="common">Southern green stink bug</name>
    <name type="synonym">Cimex viridulus</name>
    <dbReference type="NCBI Taxonomy" id="85310"/>
    <lineage>
        <taxon>Eukaryota</taxon>
        <taxon>Metazoa</taxon>
        <taxon>Ecdysozoa</taxon>
        <taxon>Arthropoda</taxon>
        <taxon>Hexapoda</taxon>
        <taxon>Insecta</taxon>
        <taxon>Pterygota</taxon>
        <taxon>Neoptera</taxon>
        <taxon>Paraneoptera</taxon>
        <taxon>Hemiptera</taxon>
        <taxon>Heteroptera</taxon>
        <taxon>Panheteroptera</taxon>
        <taxon>Pentatomomorpha</taxon>
        <taxon>Pentatomoidea</taxon>
        <taxon>Pentatomidae</taxon>
        <taxon>Pentatominae</taxon>
        <taxon>Nezara</taxon>
    </lineage>
</organism>
<protein>
    <submittedName>
        <fullName evidence="5">Uncharacterized protein</fullName>
    </submittedName>
</protein>
<dbReference type="InterPro" id="IPR036770">
    <property type="entry name" value="Ankyrin_rpt-contain_sf"/>
</dbReference>
<dbReference type="SUPFAM" id="SSF48403">
    <property type="entry name" value="Ankyrin repeat"/>
    <property type="match status" value="1"/>
</dbReference>
<keyword evidence="2 3" id="KW-0040">ANK repeat</keyword>
<keyword evidence="6" id="KW-1185">Reference proteome</keyword>
<keyword evidence="1" id="KW-0677">Repeat</keyword>